<protein>
    <submittedName>
        <fullName evidence="1">RIIB protector</fullName>
    </submittedName>
</protein>
<evidence type="ECO:0000313" key="1">
    <source>
        <dbReference type="EMBL" id="AKO61757.1"/>
    </source>
</evidence>
<organism evidence="1 2">
    <name type="scientific">Escherichia phage APECc02</name>
    <dbReference type="NCBI Taxonomy" id="1655314"/>
    <lineage>
        <taxon>Viruses</taxon>
        <taxon>Duplodnaviria</taxon>
        <taxon>Heunggongvirae</taxon>
        <taxon>Uroviricota</taxon>
        <taxon>Caudoviricetes</taxon>
        <taxon>Vequintavirinae</taxon>
        <taxon>Vequintavirus</taxon>
        <taxon>Vequintavirus nomine</taxon>
        <taxon>Vequintavirus APECc02</taxon>
    </lineage>
</organism>
<gene>
    <name evidence="1" type="ORF">APCEc02_003</name>
</gene>
<name>A0A0U2DEZ5_9CAUD</name>
<sequence length="402" mass="45861">MIFIYEHFKTRKEARDRRAELEKKGFTCAIEKGDTTWTLAVGAPELFDPDRDSVCYTREDFETREEARLFRYGLEDNGKYAMILDLGEGSVKRWGVVYPLCVVHGVGFTGVAIKSEEPLVEVKDPVLEVVSSVSQQQTRSIEPLVVICGELLQITCNEGIFEIRRSESEEVYQKVFDHISVQEYDEAIGEILVWLERKNEFTTLADNLIMKDGKLYYYGVEMRSTIAKKIEKDYADGTLDDRYVKFLVRLLRNPSAKSVNMLYDFMQANDIQIAEDGRIICYKGVQFNGSKWVDWHSGKVPQYQGAFVSMPRNFVEDDPEAACSYGLHCASKEYAKSYGTVMTVMVDPADVVSVPYQHNSAKCRACRYEIVVAPPEARKDGDPIEYVVDRDGNTIDILYEEA</sequence>
<reference evidence="1 2" key="1">
    <citation type="journal article" date="2016" name="PLoS ONE">
        <title>Three New Escherichia coli Phages from the Human Gut Show Promising Potential for Phage Therapy.</title>
        <authorList>
            <person name="Dalmasso M."/>
            <person name="Strain R."/>
            <person name="Neve H."/>
            <person name="Franz C.M."/>
            <person name="Cousin F.J."/>
            <person name="Ross R.P."/>
            <person name="Hill C."/>
        </authorList>
    </citation>
    <scope>NUCLEOTIDE SEQUENCE [LARGE SCALE GENOMIC DNA]</scope>
</reference>
<accession>A0A0U2DEZ5</accession>
<proteinExistence type="predicted"/>
<evidence type="ECO:0000313" key="2">
    <source>
        <dbReference type="Proteomes" id="UP000224456"/>
    </source>
</evidence>
<dbReference type="EMBL" id="KR698074">
    <property type="protein sequence ID" value="AKO61757.1"/>
    <property type="molecule type" value="Genomic_DNA"/>
</dbReference>
<dbReference type="Proteomes" id="UP000224456">
    <property type="component" value="Segment"/>
</dbReference>
<keyword evidence="2" id="KW-1185">Reference proteome</keyword>